<gene>
    <name evidence="2" type="ORF">IFK94_00490</name>
</gene>
<name>A0A8J6XYH2_9BACT</name>
<proteinExistence type="predicted"/>
<dbReference type="InterPro" id="IPR029044">
    <property type="entry name" value="Nucleotide-diphossugar_trans"/>
</dbReference>
<evidence type="ECO:0000313" key="3">
    <source>
        <dbReference type="Proteomes" id="UP000648239"/>
    </source>
</evidence>
<dbReference type="PANTHER" id="PTHR48090">
    <property type="entry name" value="UNDECAPRENYL-PHOSPHATE 4-DEOXY-4-FORMAMIDO-L-ARABINOSE TRANSFERASE-RELATED"/>
    <property type="match status" value="1"/>
</dbReference>
<dbReference type="CDD" id="cd04179">
    <property type="entry name" value="DPM_DPG-synthase_like"/>
    <property type="match status" value="1"/>
</dbReference>
<dbReference type="SUPFAM" id="SSF53448">
    <property type="entry name" value="Nucleotide-diphospho-sugar transferases"/>
    <property type="match status" value="1"/>
</dbReference>
<organism evidence="2 3">
    <name type="scientific">Candidatus Polarisedimenticola svalbardensis</name>
    <dbReference type="NCBI Taxonomy" id="2886004"/>
    <lineage>
        <taxon>Bacteria</taxon>
        <taxon>Pseudomonadati</taxon>
        <taxon>Acidobacteriota</taxon>
        <taxon>Candidatus Polarisedimenticolia</taxon>
        <taxon>Candidatus Polarisedimenticolales</taxon>
        <taxon>Candidatus Polarisedimenticolaceae</taxon>
        <taxon>Candidatus Polarisedimenticola</taxon>
    </lineage>
</organism>
<accession>A0A8J6XYH2</accession>
<evidence type="ECO:0000313" key="2">
    <source>
        <dbReference type="EMBL" id="MBD3866578.1"/>
    </source>
</evidence>
<dbReference type="Gene3D" id="3.90.550.10">
    <property type="entry name" value="Spore Coat Polysaccharide Biosynthesis Protein SpsA, Chain A"/>
    <property type="match status" value="1"/>
</dbReference>
<comment type="caution">
    <text evidence="2">The sequence shown here is derived from an EMBL/GenBank/DDBJ whole genome shotgun (WGS) entry which is preliminary data.</text>
</comment>
<reference evidence="2 3" key="1">
    <citation type="submission" date="2020-08" db="EMBL/GenBank/DDBJ databases">
        <title>Acidobacteriota in marine sediments use diverse sulfur dissimilation pathways.</title>
        <authorList>
            <person name="Wasmund K."/>
        </authorList>
    </citation>
    <scope>NUCLEOTIDE SEQUENCE [LARGE SCALE GENOMIC DNA]</scope>
    <source>
        <strain evidence="2">MAG AM4</strain>
    </source>
</reference>
<dbReference type="AlphaFoldDB" id="A0A8J6XYH2"/>
<dbReference type="InterPro" id="IPR001173">
    <property type="entry name" value="Glyco_trans_2-like"/>
</dbReference>
<evidence type="ECO:0000259" key="1">
    <source>
        <dbReference type="Pfam" id="PF00535"/>
    </source>
</evidence>
<dbReference type="PANTHER" id="PTHR48090:SF7">
    <property type="entry name" value="RFBJ PROTEIN"/>
    <property type="match status" value="1"/>
</dbReference>
<feature type="domain" description="Glycosyltransferase 2-like" evidence="1">
    <location>
        <begin position="5"/>
        <end position="159"/>
    </location>
</feature>
<dbReference type="InterPro" id="IPR050256">
    <property type="entry name" value="Glycosyltransferase_2"/>
</dbReference>
<dbReference type="EMBL" id="JACXWD010000001">
    <property type="protein sequence ID" value="MBD3866578.1"/>
    <property type="molecule type" value="Genomic_DNA"/>
</dbReference>
<dbReference type="Pfam" id="PF00535">
    <property type="entry name" value="Glycos_transf_2"/>
    <property type="match status" value="1"/>
</dbReference>
<sequence>MVIDVVIPALDEEQSIHRVLQDIPHRLVRSVVVVDNGSTDRTAAVARSAGAQVVAEPRRGYGSACLAGIRHSSSQEPPPDVLVFLDADYSDHPDQMEQVLEPIVAGRADLVIGSRVLGSREPGALLPQARFGNLVAAVLIRLLYRVRITDLGPFRAIRAEALLSLGMADRDYGWTVEMQVKAAKAGLQVEEVPVSYRRRIGKSKITGTLAGSMRAGWKILATIFRYARS</sequence>
<protein>
    <submittedName>
        <fullName evidence="2">Glycosyltransferase family 2 protein</fullName>
    </submittedName>
</protein>
<dbReference type="Proteomes" id="UP000648239">
    <property type="component" value="Unassembled WGS sequence"/>
</dbReference>